<dbReference type="EC" id="2.4.1.1" evidence="2"/>
<comment type="caution">
    <text evidence="3">The sequence shown here is derived from an EMBL/GenBank/DDBJ whole genome shotgun (WGS) entry which is preliminary data.</text>
</comment>
<dbReference type="PANTHER" id="PTHR11468:SF4">
    <property type="entry name" value="ALPHA-GLUCAN PHOSPHORYLASE 2, CYTOSOLIC"/>
    <property type="match status" value="1"/>
</dbReference>
<dbReference type="PANTHER" id="PTHR11468">
    <property type="entry name" value="GLYCOGEN PHOSPHORYLASE"/>
    <property type="match status" value="1"/>
</dbReference>
<keyword evidence="2 3" id="KW-0808">Transferase</keyword>
<evidence type="ECO:0000256" key="2">
    <source>
        <dbReference type="RuleBase" id="RU000587"/>
    </source>
</evidence>
<reference evidence="3 4" key="1">
    <citation type="submission" date="2013-09" db="EMBL/GenBank/DDBJ databases">
        <title>Corchorus capsularis genome sequencing.</title>
        <authorList>
            <person name="Alam M."/>
            <person name="Haque M.S."/>
            <person name="Islam M.S."/>
            <person name="Emdad E.M."/>
            <person name="Islam M.M."/>
            <person name="Ahmed B."/>
            <person name="Halim A."/>
            <person name="Hossen Q.M.M."/>
            <person name="Hossain M.Z."/>
            <person name="Ahmed R."/>
            <person name="Khan M.M."/>
            <person name="Islam R."/>
            <person name="Rashid M.M."/>
            <person name="Khan S.A."/>
            <person name="Rahman M.S."/>
            <person name="Alam M."/>
        </authorList>
    </citation>
    <scope>NUCLEOTIDE SEQUENCE [LARGE SCALE GENOMIC DNA]</scope>
    <source>
        <strain evidence="4">cv. CVL-1</strain>
        <tissue evidence="3">Whole seedling</tissue>
    </source>
</reference>
<feature type="non-terminal residue" evidence="3">
    <location>
        <position position="197"/>
    </location>
</feature>
<comment type="cofactor">
    <cofactor evidence="2">
        <name>pyridoxal 5'-phosphate</name>
        <dbReference type="ChEBI" id="CHEBI:597326"/>
    </cofactor>
</comment>
<evidence type="ECO:0000256" key="1">
    <source>
        <dbReference type="ARBA" id="ARBA00006047"/>
    </source>
</evidence>
<keyword evidence="2" id="KW-0328">Glycosyltransferase</keyword>
<protein>
    <recommendedName>
        <fullName evidence="2">Alpha-1,4 glucan phosphorylase</fullName>
        <ecNumber evidence="2">2.4.1.1</ecNumber>
    </recommendedName>
</protein>
<dbReference type="GO" id="GO:0008184">
    <property type="term" value="F:glycogen phosphorylase activity"/>
    <property type="evidence" value="ECO:0007669"/>
    <property type="project" value="InterPro"/>
</dbReference>
<comment type="function">
    <text evidence="2">Allosteric enzyme that catalyzes the rate-limiting step in glycogen catabolism, the phosphorolytic cleavage of glycogen to produce glucose-1-phosphate, and plays a central role in maintaining cellular and organismal glucose homeostasis.</text>
</comment>
<keyword evidence="2" id="KW-0119">Carbohydrate metabolism</keyword>
<dbReference type="Gramene" id="OMO81769">
    <property type="protein sequence ID" value="OMO81769"/>
    <property type="gene ID" value="CCACVL1_12234"/>
</dbReference>
<dbReference type="Proteomes" id="UP000188268">
    <property type="component" value="Unassembled WGS sequence"/>
</dbReference>
<feature type="non-terminal residue" evidence="3">
    <location>
        <position position="1"/>
    </location>
</feature>
<dbReference type="Pfam" id="PF00343">
    <property type="entry name" value="Phosphorylase"/>
    <property type="match status" value="2"/>
</dbReference>
<dbReference type="SUPFAM" id="SSF53756">
    <property type="entry name" value="UDP-Glycosyltransferase/glycogen phosphorylase"/>
    <property type="match status" value="1"/>
</dbReference>
<dbReference type="GO" id="GO:0030170">
    <property type="term" value="F:pyridoxal phosphate binding"/>
    <property type="evidence" value="ECO:0007669"/>
    <property type="project" value="TreeGrafter"/>
</dbReference>
<name>A0A1R3IGQ5_COCAP</name>
<keyword evidence="2" id="KW-0663">Pyridoxal phosphate</keyword>
<evidence type="ECO:0000313" key="3">
    <source>
        <dbReference type="EMBL" id="OMO81769.1"/>
    </source>
</evidence>
<keyword evidence="4" id="KW-1185">Reference proteome</keyword>
<gene>
    <name evidence="3" type="ORF">CCACVL1_12234</name>
</gene>
<dbReference type="STRING" id="210143.A0A1R3IGQ5"/>
<dbReference type="InterPro" id="IPR000811">
    <property type="entry name" value="Glyco_trans_35"/>
</dbReference>
<dbReference type="GO" id="GO:0005980">
    <property type="term" value="P:glycogen catabolic process"/>
    <property type="evidence" value="ECO:0007669"/>
    <property type="project" value="TreeGrafter"/>
</dbReference>
<dbReference type="EMBL" id="AWWV01010089">
    <property type="protein sequence ID" value="OMO81769.1"/>
    <property type="molecule type" value="Genomic_DNA"/>
</dbReference>
<dbReference type="AlphaFoldDB" id="A0A1R3IGQ5"/>
<accession>A0A1R3IGQ5</accession>
<dbReference type="OrthoDB" id="1724129at2759"/>
<proteinExistence type="inferred from homology"/>
<dbReference type="GO" id="GO:0005737">
    <property type="term" value="C:cytoplasm"/>
    <property type="evidence" value="ECO:0007669"/>
    <property type="project" value="TreeGrafter"/>
</dbReference>
<evidence type="ECO:0000313" key="4">
    <source>
        <dbReference type="Proteomes" id="UP000188268"/>
    </source>
</evidence>
<comment type="similarity">
    <text evidence="1 2">Belongs to the glycogen phosphorylase family.</text>
</comment>
<sequence>SKVGCRRGCASSGLCIGLCRKQKLVPRISICFSLMMDNMNFLHSLIQQICVVLYPGDTTENGKLLRLKQQFFLCSASLQDIILRFKERRSGKGLRNGLNFPARLLTIAYTNHTVLPEALEKWSQPVMWKLLPGHMEIIEEIDKRFLALINATCPDLGHKLPSKSTLDHNPQKPVVTMANLCVVSAHTVSKPQQTFPQ</sequence>
<organism evidence="3 4">
    <name type="scientific">Corchorus capsularis</name>
    <name type="common">Jute</name>
    <dbReference type="NCBI Taxonomy" id="210143"/>
    <lineage>
        <taxon>Eukaryota</taxon>
        <taxon>Viridiplantae</taxon>
        <taxon>Streptophyta</taxon>
        <taxon>Embryophyta</taxon>
        <taxon>Tracheophyta</taxon>
        <taxon>Spermatophyta</taxon>
        <taxon>Magnoliopsida</taxon>
        <taxon>eudicotyledons</taxon>
        <taxon>Gunneridae</taxon>
        <taxon>Pentapetalae</taxon>
        <taxon>rosids</taxon>
        <taxon>malvids</taxon>
        <taxon>Malvales</taxon>
        <taxon>Malvaceae</taxon>
        <taxon>Grewioideae</taxon>
        <taxon>Apeibeae</taxon>
        <taxon>Corchorus</taxon>
    </lineage>
</organism>
<dbReference type="Gene3D" id="3.40.50.2000">
    <property type="entry name" value="Glycogen Phosphorylase B"/>
    <property type="match status" value="2"/>
</dbReference>
<comment type="catalytic activity">
    <reaction evidence="2">
        <text>[(1-&gt;4)-alpha-D-glucosyl](n) + phosphate = [(1-&gt;4)-alpha-D-glucosyl](n-1) + alpha-D-glucose 1-phosphate</text>
        <dbReference type="Rhea" id="RHEA:41732"/>
        <dbReference type="Rhea" id="RHEA-COMP:9584"/>
        <dbReference type="Rhea" id="RHEA-COMP:9586"/>
        <dbReference type="ChEBI" id="CHEBI:15444"/>
        <dbReference type="ChEBI" id="CHEBI:43474"/>
        <dbReference type="ChEBI" id="CHEBI:58601"/>
        <dbReference type="EC" id="2.4.1.1"/>
    </reaction>
</comment>